<dbReference type="AlphaFoldDB" id="A0A7N9IFR7"/>
<dbReference type="PRINTS" id="PR02045">
    <property type="entry name" value="F138DOMAIN"/>
</dbReference>
<evidence type="ECO:0000313" key="2">
    <source>
        <dbReference type="Proteomes" id="UP000233100"/>
    </source>
</evidence>
<reference evidence="1" key="2">
    <citation type="submission" date="2025-08" db="UniProtKB">
        <authorList>
            <consortium name="Ensembl"/>
        </authorList>
    </citation>
    <scope>IDENTIFICATION</scope>
</reference>
<dbReference type="PANTHER" id="PTHR12138:SF161">
    <property type="entry name" value="SECRETED PROTEIN"/>
    <property type="match status" value="1"/>
</dbReference>
<reference evidence="1 2" key="1">
    <citation type="submission" date="2013-03" db="EMBL/GenBank/DDBJ databases">
        <authorList>
            <person name="Warren W."/>
            <person name="Wilson R.K."/>
        </authorList>
    </citation>
    <scope>NUCLEOTIDE SEQUENCE</scope>
</reference>
<protein>
    <submittedName>
        <fullName evidence="1">Uncharacterized protein</fullName>
    </submittedName>
</protein>
<organism evidence="1 2">
    <name type="scientific">Macaca fascicularis</name>
    <name type="common">Crab-eating macaque</name>
    <name type="synonym">Cynomolgus monkey</name>
    <dbReference type="NCBI Taxonomy" id="9541"/>
    <lineage>
        <taxon>Eukaryota</taxon>
        <taxon>Metazoa</taxon>
        <taxon>Chordata</taxon>
        <taxon>Craniata</taxon>
        <taxon>Vertebrata</taxon>
        <taxon>Euteleostomi</taxon>
        <taxon>Mammalia</taxon>
        <taxon>Eutheria</taxon>
        <taxon>Euarchontoglires</taxon>
        <taxon>Primates</taxon>
        <taxon>Haplorrhini</taxon>
        <taxon>Catarrhini</taxon>
        <taxon>Cercopithecidae</taxon>
        <taxon>Cercopithecinae</taxon>
        <taxon>Macaca</taxon>
    </lineage>
</organism>
<reference evidence="1" key="3">
    <citation type="submission" date="2025-09" db="UniProtKB">
        <authorList>
            <consortium name="Ensembl"/>
        </authorList>
    </citation>
    <scope>IDENTIFICATION</scope>
</reference>
<dbReference type="Proteomes" id="UP000233100">
    <property type="component" value="Chromosome 7"/>
</dbReference>
<keyword evidence="2" id="KW-1185">Reference proteome</keyword>
<dbReference type="PANTHER" id="PTHR12138">
    <property type="entry name" value="PRIMATE-EXPANDED PROTEIN FAMILY"/>
    <property type="match status" value="1"/>
</dbReference>
<accession>A0A7N9IFR7</accession>
<name>A0A7N9IFR7_MACFA</name>
<dbReference type="GeneTree" id="ENSGT01150000286943"/>
<proteinExistence type="predicted"/>
<dbReference type="Ensembl" id="ENSMFAT00000089629.1">
    <property type="protein sequence ID" value="ENSMFAP00000060232.1"/>
    <property type="gene ID" value="ENSMFAG00000050890.1"/>
</dbReference>
<sequence>RRCLALLPGLKCSGTISAHCNLRLTGSSNSLVSASRVAGTIGTHCHTGLIFCILIETGFHRVAQAGLKLPSSGNPPALASQSARIIGVSHHAQPVLFYLKAQSCPEVHAMRTSTPGSQLAHG</sequence>
<evidence type="ECO:0000313" key="1">
    <source>
        <dbReference type="Ensembl" id="ENSMFAP00000060232.1"/>
    </source>
</evidence>